<gene>
    <name evidence="2" type="ORF">SAMN05444487_101236</name>
</gene>
<accession>A0A1H2QJK2</accession>
<keyword evidence="1" id="KW-0812">Transmembrane</keyword>
<reference evidence="2 3" key="1">
    <citation type="submission" date="2016-10" db="EMBL/GenBank/DDBJ databases">
        <authorList>
            <person name="de Groot N.N."/>
        </authorList>
    </citation>
    <scope>NUCLEOTIDE SEQUENCE [LARGE SCALE GENOMIC DNA]</scope>
    <source>
        <strain evidence="2 3">DSM 45610</strain>
    </source>
</reference>
<keyword evidence="1" id="KW-0472">Membrane</keyword>
<dbReference type="STRING" id="1048340.SAMN05444487_101236"/>
<dbReference type="RefSeq" id="WP_091734877.1">
    <property type="nucleotide sequence ID" value="NZ_FNNQ01000001.1"/>
</dbReference>
<dbReference type="InterPro" id="IPR025620">
    <property type="entry name" value="YlaH"/>
</dbReference>
<sequence length="97" mass="10931">MEGINEWLRGEPALAYLLILVLTSIIYKVAFARRLPILKAAVVYVVLAIGCILFWALFFLKFPMIEILSVTVVMIAIARIRMGTNHRKEQEGPPTTS</sequence>
<protein>
    <submittedName>
        <fullName evidence="2">YlaH-like protein</fullName>
    </submittedName>
</protein>
<dbReference type="AlphaFoldDB" id="A0A1H2QJK2"/>
<proteinExistence type="predicted"/>
<evidence type="ECO:0000313" key="3">
    <source>
        <dbReference type="Proteomes" id="UP000198534"/>
    </source>
</evidence>
<feature type="transmembrane region" description="Helical" evidence="1">
    <location>
        <begin position="13"/>
        <end position="30"/>
    </location>
</feature>
<keyword evidence="1" id="KW-1133">Transmembrane helix</keyword>
<evidence type="ECO:0000313" key="2">
    <source>
        <dbReference type="EMBL" id="SDW07090.1"/>
    </source>
</evidence>
<organism evidence="2 3">
    <name type="scientific">Marininema mesophilum</name>
    <dbReference type="NCBI Taxonomy" id="1048340"/>
    <lineage>
        <taxon>Bacteria</taxon>
        <taxon>Bacillati</taxon>
        <taxon>Bacillota</taxon>
        <taxon>Bacilli</taxon>
        <taxon>Bacillales</taxon>
        <taxon>Thermoactinomycetaceae</taxon>
        <taxon>Marininema</taxon>
    </lineage>
</organism>
<dbReference type="OrthoDB" id="2680377at2"/>
<keyword evidence="3" id="KW-1185">Reference proteome</keyword>
<name>A0A1H2QJK2_9BACL</name>
<feature type="transmembrane region" description="Helical" evidence="1">
    <location>
        <begin position="64"/>
        <end position="80"/>
    </location>
</feature>
<dbReference type="Pfam" id="PF14036">
    <property type="entry name" value="YlaH"/>
    <property type="match status" value="1"/>
</dbReference>
<feature type="transmembrane region" description="Helical" evidence="1">
    <location>
        <begin position="37"/>
        <end position="58"/>
    </location>
</feature>
<dbReference type="EMBL" id="FNNQ01000001">
    <property type="protein sequence ID" value="SDW07090.1"/>
    <property type="molecule type" value="Genomic_DNA"/>
</dbReference>
<evidence type="ECO:0000256" key="1">
    <source>
        <dbReference type="SAM" id="Phobius"/>
    </source>
</evidence>
<dbReference type="Proteomes" id="UP000198534">
    <property type="component" value="Unassembled WGS sequence"/>
</dbReference>